<dbReference type="OrthoDB" id="9786188at2"/>
<dbReference type="Proteomes" id="UP000184041">
    <property type="component" value="Unassembled WGS sequence"/>
</dbReference>
<dbReference type="Gene3D" id="3.40.50.1110">
    <property type="entry name" value="SGNH hydrolase"/>
    <property type="match status" value="1"/>
</dbReference>
<dbReference type="SUPFAM" id="SSF52266">
    <property type="entry name" value="SGNH hydrolase"/>
    <property type="match status" value="1"/>
</dbReference>
<feature type="chain" id="PRO_5012906173" evidence="1">
    <location>
        <begin position="21"/>
        <end position="212"/>
    </location>
</feature>
<proteinExistence type="predicted"/>
<keyword evidence="4" id="KW-1185">Reference proteome</keyword>
<dbReference type="PROSITE" id="PS01098">
    <property type="entry name" value="LIPASE_GDSL_SER"/>
    <property type="match status" value="1"/>
</dbReference>
<dbReference type="CDD" id="cd01822">
    <property type="entry name" value="Lysophospholipase_L1_like"/>
    <property type="match status" value="1"/>
</dbReference>
<evidence type="ECO:0000256" key="1">
    <source>
        <dbReference type="SAM" id="SignalP"/>
    </source>
</evidence>
<dbReference type="InterPro" id="IPR008265">
    <property type="entry name" value="Lipase_GDSL_AS"/>
</dbReference>
<dbReference type="PANTHER" id="PTHR30383">
    <property type="entry name" value="THIOESTERASE 1/PROTEASE 1/LYSOPHOSPHOLIPASE L1"/>
    <property type="match status" value="1"/>
</dbReference>
<sequence length="212" mass="23275">MKRFLTFFVTLLLFSLPASAQEDPSRILFFGDSITAGHGIDKQEAFPALIQQKIDSLGWNFQAINGGLSGETSSGGLRRIDWMLRQPVSVFVLELGGNDGLRGIDPEVTKRNLQMIMNKVRAKYPDAAIVLAGMQVPPNLGSDYTGAFREIYPALAEQNKAELIPFLLEGVGGNDELNQSDGIHPTAEGHKVVAKNVWEVLKPILRQKRSEG</sequence>
<dbReference type="GO" id="GO:0006629">
    <property type="term" value="P:lipid metabolic process"/>
    <property type="evidence" value="ECO:0007669"/>
    <property type="project" value="InterPro"/>
</dbReference>
<keyword evidence="1" id="KW-0732">Signal</keyword>
<accession>A0A1M5BH16</accession>
<organism evidence="3 4">
    <name type="scientific">Fodinibius roseus</name>
    <dbReference type="NCBI Taxonomy" id="1194090"/>
    <lineage>
        <taxon>Bacteria</taxon>
        <taxon>Pseudomonadati</taxon>
        <taxon>Balneolota</taxon>
        <taxon>Balneolia</taxon>
        <taxon>Balneolales</taxon>
        <taxon>Balneolaceae</taxon>
        <taxon>Fodinibius</taxon>
    </lineage>
</organism>
<dbReference type="PANTHER" id="PTHR30383:SF24">
    <property type="entry name" value="THIOESTERASE 1_PROTEASE 1_LYSOPHOSPHOLIPASE L1"/>
    <property type="match status" value="1"/>
</dbReference>
<dbReference type="InterPro" id="IPR036514">
    <property type="entry name" value="SGNH_hydro_sf"/>
</dbReference>
<dbReference type="Pfam" id="PF13472">
    <property type="entry name" value="Lipase_GDSL_2"/>
    <property type="match status" value="1"/>
</dbReference>
<dbReference type="InterPro" id="IPR051532">
    <property type="entry name" value="Ester_Hydrolysis_Enzymes"/>
</dbReference>
<feature type="signal peptide" evidence="1">
    <location>
        <begin position="1"/>
        <end position="20"/>
    </location>
</feature>
<dbReference type="EMBL" id="FQUS01000008">
    <property type="protein sequence ID" value="SHF41660.1"/>
    <property type="molecule type" value="Genomic_DNA"/>
</dbReference>
<gene>
    <name evidence="3" type="ORF">SAMN05443144_108120</name>
</gene>
<dbReference type="GO" id="GO:0004622">
    <property type="term" value="F:phosphatidylcholine lysophospholipase activity"/>
    <property type="evidence" value="ECO:0007669"/>
    <property type="project" value="TreeGrafter"/>
</dbReference>
<evidence type="ECO:0000259" key="2">
    <source>
        <dbReference type="Pfam" id="PF13472"/>
    </source>
</evidence>
<evidence type="ECO:0000313" key="3">
    <source>
        <dbReference type="EMBL" id="SHF41660.1"/>
    </source>
</evidence>
<dbReference type="AlphaFoldDB" id="A0A1M5BH16"/>
<dbReference type="InterPro" id="IPR013830">
    <property type="entry name" value="SGNH_hydro"/>
</dbReference>
<feature type="domain" description="SGNH hydrolase-type esterase" evidence="2">
    <location>
        <begin position="29"/>
        <end position="192"/>
    </location>
</feature>
<name>A0A1M5BH16_9BACT</name>
<evidence type="ECO:0000313" key="4">
    <source>
        <dbReference type="Proteomes" id="UP000184041"/>
    </source>
</evidence>
<dbReference type="RefSeq" id="WP_073062742.1">
    <property type="nucleotide sequence ID" value="NZ_FQUS01000008.1"/>
</dbReference>
<dbReference type="STRING" id="1194090.SAMN05443144_108120"/>
<reference evidence="3 4" key="1">
    <citation type="submission" date="2016-11" db="EMBL/GenBank/DDBJ databases">
        <authorList>
            <person name="Jaros S."/>
            <person name="Januszkiewicz K."/>
            <person name="Wedrychowicz H."/>
        </authorList>
    </citation>
    <scope>NUCLEOTIDE SEQUENCE [LARGE SCALE GENOMIC DNA]</scope>
    <source>
        <strain evidence="3 4">DSM 21986</strain>
    </source>
</reference>
<protein>
    <submittedName>
        <fullName evidence="3">Acyl-CoA thioesterase-1</fullName>
    </submittedName>
</protein>